<keyword evidence="2" id="KW-0808">Transferase</keyword>
<dbReference type="Pfam" id="PF00480">
    <property type="entry name" value="ROK"/>
    <property type="match status" value="1"/>
</dbReference>
<dbReference type="GO" id="GO:0004340">
    <property type="term" value="F:glucokinase activity"/>
    <property type="evidence" value="ECO:0007669"/>
    <property type="project" value="UniProtKB-EC"/>
</dbReference>
<dbReference type="EMBL" id="JAFBED010000006">
    <property type="protein sequence ID" value="MBM7621210.1"/>
    <property type="molecule type" value="Genomic_DNA"/>
</dbReference>
<name>A0ABS2P2R5_9BACI</name>
<keyword evidence="3" id="KW-1185">Reference proteome</keyword>
<evidence type="ECO:0000313" key="2">
    <source>
        <dbReference type="EMBL" id="MBM7621210.1"/>
    </source>
</evidence>
<comment type="similarity">
    <text evidence="1">Belongs to the ROK (NagC/XylR) family.</text>
</comment>
<reference evidence="2 3" key="1">
    <citation type="submission" date="2021-01" db="EMBL/GenBank/DDBJ databases">
        <title>Genomic Encyclopedia of Type Strains, Phase IV (KMG-IV): sequencing the most valuable type-strain genomes for metagenomic binning, comparative biology and taxonomic classification.</title>
        <authorList>
            <person name="Goeker M."/>
        </authorList>
    </citation>
    <scope>NUCLEOTIDE SEQUENCE [LARGE SCALE GENOMIC DNA]</scope>
    <source>
        <strain evidence="2 3">DSM 25879</strain>
    </source>
</reference>
<dbReference type="Proteomes" id="UP000737402">
    <property type="component" value="Unassembled WGS sequence"/>
</dbReference>
<dbReference type="InterPro" id="IPR000600">
    <property type="entry name" value="ROK"/>
</dbReference>
<dbReference type="PANTHER" id="PTHR18964">
    <property type="entry name" value="ROK (REPRESSOR, ORF, KINASE) FAMILY"/>
    <property type="match status" value="1"/>
</dbReference>
<comment type="caution">
    <text evidence="2">The sequence shown here is derived from an EMBL/GenBank/DDBJ whole genome shotgun (WGS) entry which is preliminary data.</text>
</comment>
<dbReference type="PROSITE" id="PS01125">
    <property type="entry name" value="ROK"/>
    <property type="match status" value="1"/>
</dbReference>
<accession>A0ABS2P2R5</accession>
<proteinExistence type="inferred from homology"/>
<sequence length="326" mass="34629">MTYYIGVDLGGTNIKAMAIDNSGEILHEMLVKTEADRGSEHVISKMKRMIEQFQEMLAFPIKAVGVTVPGVLGEYNSVVELMPNFPDNQWRGIPLKAKLEACTGLPIFLLNDARAATYGEKMFGATQEFRDFIYIAIGTGVGGGIVSNGELLLGSRGVAGEFGHQVVEPGGLRCGCGNRGCLETVASGPAIATSAIRCIAQGLPTKMRDLVKNDLNKVTTEVVTKAALEGDIAALDILEKAANGLATAIRNSIALLNPEAICFGGGVSESGLLLDLVKNKLSEENILFPEALGSVKIVKSKFDYFAGAIGVAAWARTNFSSKHLIH</sequence>
<evidence type="ECO:0000313" key="3">
    <source>
        <dbReference type="Proteomes" id="UP000737402"/>
    </source>
</evidence>
<dbReference type="Gene3D" id="3.30.420.40">
    <property type="match status" value="2"/>
</dbReference>
<dbReference type="SUPFAM" id="SSF53067">
    <property type="entry name" value="Actin-like ATPase domain"/>
    <property type="match status" value="1"/>
</dbReference>
<dbReference type="InterPro" id="IPR043129">
    <property type="entry name" value="ATPase_NBD"/>
</dbReference>
<dbReference type="InterPro" id="IPR049874">
    <property type="entry name" value="ROK_cs"/>
</dbReference>
<dbReference type="PANTHER" id="PTHR18964:SF149">
    <property type="entry name" value="BIFUNCTIONAL UDP-N-ACETYLGLUCOSAMINE 2-EPIMERASE_N-ACETYLMANNOSAMINE KINASE"/>
    <property type="match status" value="1"/>
</dbReference>
<evidence type="ECO:0000256" key="1">
    <source>
        <dbReference type="ARBA" id="ARBA00006479"/>
    </source>
</evidence>
<dbReference type="EC" id="2.7.1.2" evidence="2"/>
<protein>
    <submittedName>
        <fullName evidence="2">Glucokinase</fullName>
        <ecNumber evidence="2">2.7.1.2</ecNumber>
    </submittedName>
</protein>
<dbReference type="RefSeq" id="WP_204417990.1">
    <property type="nucleotide sequence ID" value="NZ_JAFBED010000006.1"/>
</dbReference>
<organism evidence="2 3">
    <name type="scientific">Sutcliffiella tianshenii</name>
    <dbReference type="NCBI Taxonomy" id="1463404"/>
    <lineage>
        <taxon>Bacteria</taxon>
        <taxon>Bacillati</taxon>
        <taxon>Bacillota</taxon>
        <taxon>Bacilli</taxon>
        <taxon>Bacillales</taxon>
        <taxon>Bacillaceae</taxon>
        <taxon>Sutcliffiella</taxon>
    </lineage>
</organism>
<gene>
    <name evidence="2" type="ORF">JOC95_003083</name>
</gene>